<keyword evidence="2" id="KW-0812">Transmembrane</keyword>
<dbReference type="EMBL" id="LVYV01000001">
    <property type="protein sequence ID" value="KZD25516.1"/>
    <property type="molecule type" value="Genomic_DNA"/>
</dbReference>
<accession>A0A120MG57</accession>
<dbReference type="EMBL" id="KT955714">
    <property type="protein sequence ID" value="AMH39550.1"/>
    <property type="molecule type" value="Genomic_DNA"/>
</dbReference>
<reference evidence="4 5" key="2">
    <citation type="submission" date="2016-03" db="EMBL/GenBank/DDBJ databases">
        <title>Microsymbionts genomes from the relict species Vavilovia formosa (Stev.) Fed.</title>
        <authorList>
            <person name="Kopat V."/>
            <person name="Chirak E."/>
            <person name="Kimeklis A."/>
            <person name="Andronov E."/>
        </authorList>
    </citation>
    <scope>NUCLEOTIDE SEQUENCE [LARGE SCALE GENOMIC DNA]</scope>
    <source>
        <strain evidence="4 5">Vaf07</strain>
    </source>
</reference>
<feature type="transmembrane region" description="Helical" evidence="2">
    <location>
        <begin position="100"/>
        <end position="123"/>
    </location>
</feature>
<sequence length="294" mass="31513">MTNAKISMTMSKITSNSRSSAVENGSLFREQSPNSHSTPKPHIAAAAAIDELLANEARANMQRARASTLEEPIKAKVRFTVPPARIVARPLQSPAWKAPFFSLAMVVGLSTLVSAGAIAYLFLRPMTSSAVSDADLRSLRDSVAQLRRQVAEMTGDVASSRAAVEAARTQAAEQASRAQDRADREQTALAAKFARIADEKSQLVQAAATLANAPDITGTVQPQAQRPATTSRDVIPGWHVRRAYDGIAVLEGKTGVIEVVPGQDVPALGRIQEIKNENNRWQVLTSRGVILSGR</sequence>
<proteinExistence type="predicted"/>
<dbReference type="RefSeq" id="WP_068729847.1">
    <property type="nucleotide sequence ID" value="NZ_LVYV01000001.1"/>
</dbReference>
<evidence type="ECO:0000313" key="3">
    <source>
        <dbReference type="EMBL" id="AMH39550.1"/>
    </source>
</evidence>
<name>A0A120MG57_9BRAD</name>
<keyword evidence="5" id="KW-1185">Reference proteome</keyword>
<organism evidence="3">
    <name type="scientific">Tardiphaga robiniae</name>
    <dbReference type="NCBI Taxonomy" id="943830"/>
    <lineage>
        <taxon>Bacteria</taxon>
        <taxon>Pseudomonadati</taxon>
        <taxon>Pseudomonadota</taxon>
        <taxon>Alphaproteobacteria</taxon>
        <taxon>Hyphomicrobiales</taxon>
        <taxon>Nitrobacteraceae</taxon>
        <taxon>Tardiphaga</taxon>
    </lineage>
</organism>
<gene>
    <name evidence="4" type="ORF">A4A58_03635</name>
    <name evidence="3" type="ORF">PROKKA_00739</name>
</gene>
<keyword evidence="2" id="KW-0472">Membrane</keyword>
<dbReference type="OrthoDB" id="8255701at2"/>
<keyword evidence="2" id="KW-1133">Transmembrane helix</keyword>
<evidence type="ECO:0000256" key="2">
    <source>
        <dbReference type="SAM" id="Phobius"/>
    </source>
</evidence>
<evidence type="ECO:0000313" key="5">
    <source>
        <dbReference type="Proteomes" id="UP000076574"/>
    </source>
</evidence>
<evidence type="ECO:0000313" key="4">
    <source>
        <dbReference type="EMBL" id="KZD25516.1"/>
    </source>
</evidence>
<protein>
    <submittedName>
        <fullName evidence="3">Uncharacterized protein</fullName>
    </submittedName>
</protein>
<dbReference type="Proteomes" id="UP000076574">
    <property type="component" value="Unassembled WGS sequence"/>
</dbReference>
<feature type="region of interest" description="Disordered" evidence="1">
    <location>
        <begin position="1"/>
        <end position="40"/>
    </location>
</feature>
<feature type="compositionally biased region" description="Polar residues" evidence="1">
    <location>
        <begin position="1"/>
        <end position="38"/>
    </location>
</feature>
<dbReference type="AlphaFoldDB" id="A0A120MG57"/>
<evidence type="ECO:0000256" key="1">
    <source>
        <dbReference type="SAM" id="MobiDB-lite"/>
    </source>
</evidence>
<reference evidence="3" key="1">
    <citation type="submission" date="2015-10" db="EMBL/GenBank/DDBJ databases">
        <title>Evolution marks in rhizobial microsymbionts genomes from the relict species Vavilovia formosa (Stev.) Fed.</title>
        <authorList>
            <person name="Kopat V."/>
        </authorList>
    </citation>
    <scope>NUCLEOTIDE SEQUENCE</scope>
    <source>
        <strain evidence="3">Vaf-07</strain>
    </source>
</reference>